<proteinExistence type="predicted"/>
<dbReference type="PROSITE" id="PS50158">
    <property type="entry name" value="ZF_CCHC"/>
    <property type="match status" value="1"/>
</dbReference>
<dbReference type="SUPFAM" id="SSF47943">
    <property type="entry name" value="Retrovirus capsid protein, N-terminal core domain"/>
    <property type="match status" value="1"/>
</dbReference>
<dbReference type="OrthoDB" id="9352756at2759"/>
<dbReference type="Gene3D" id="4.10.60.10">
    <property type="entry name" value="Zinc finger, CCHC-type"/>
    <property type="match status" value="1"/>
</dbReference>
<dbReference type="SUPFAM" id="SSF57756">
    <property type="entry name" value="Retrovirus zinc finger-like domains"/>
    <property type="match status" value="1"/>
</dbReference>
<evidence type="ECO:0000313" key="7">
    <source>
        <dbReference type="EMBL" id="RMB99818.1"/>
    </source>
</evidence>
<comment type="caution">
    <text evidence="7">The sequence shown here is derived from an EMBL/GenBank/DDBJ whole genome shotgun (WGS) entry which is preliminary data.</text>
</comment>
<dbReference type="Proteomes" id="UP000269221">
    <property type="component" value="Unassembled WGS sequence"/>
</dbReference>
<evidence type="ECO:0000313" key="8">
    <source>
        <dbReference type="Proteomes" id="UP000269221"/>
    </source>
</evidence>
<dbReference type="SUPFAM" id="SSF47353">
    <property type="entry name" value="Retrovirus capsid dimerization domain-like"/>
    <property type="match status" value="1"/>
</dbReference>
<evidence type="ECO:0000256" key="1">
    <source>
        <dbReference type="ARBA" id="ARBA00022723"/>
    </source>
</evidence>
<feature type="domain" description="CCHC-type" evidence="6">
    <location>
        <begin position="492"/>
        <end position="506"/>
    </location>
</feature>
<dbReference type="GO" id="GO:0016032">
    <property type="term" value="P:viral process"/>
    <property type="evidence" value="ECO:0007669"/>
    <property type="project" value="InterPro"/>
</dbReference>
<keyword evidence="8" id="KW-1185">Reference proteome</keyword>
<keyword evidence="1" id="KW-0479">Metal-binding</keyword>
<dbReference type="Gene3D" id="1.10.375.10">
    <property type="entry name" value="Human Immunodeficiency Virus Type 1 Capsid Protein"/>
    <property type="match status" value="1"/>
</dbReference>
<dbReference type="Pfam" id="PF00098">
    <property type="entry name" value="zf-CCHC"/>
    <property type="match status" value="1"/>
</dbReference>
<name>A0A3M0JG38_HIRRU</name>
<organism evidence="7 8">
    <name type="scientific">Hirundo rustica rustica</name>
    <dbReference type="NCBI Taxonomy" id="333673"/>
    <lineage>
        <taxon>Eukaryota</taxon>
        <taxon>Metazoa</taxon>
        <taxon>Chordata</taxon>
        <taxon>Craniata</taxon>
        <taxon>Vertebrata</taxon>
        <taxon>Euteleostomi</taxon>
        <taxon>Archelosauria</taxon>
        <taxon>Archosauria</taxon>
        <taxon>Dinosauria</taxon>
        <taxon>Saurischia</taxon>
        <taxon>Theropoda</taxon>
        <taxon>Coelurosauria</taxon>
        <taxon>Aves</taxon>
        <taxon>Neognathae</taxon>
        <taxon>Neoaves</taxon>
        <taxon>Telluraves</taxon>
        <taxon>Australaves</taxon>
        <taxon>Passeriformes</taxon>
        <taxon>Sylvioidea</taxon>
        <taxon>Hirundinidae</taxon>
        <taxon>Hirundo</taxon>
    </lineage>
</organism>
<dbReference type="InterPro" id="IPR050195">
    <property type="entry name" value="Primate_lentivir_Gag_pol-like"/>
</dbReference>
<dbReference type="PANTHER" id="PTHR40389:SF3">
    <property type="entry name" value="IGE-BINDING PROTEIN"/>
    <property type="match status" value="1"/>
</dbReference>
<evidence type="ECO:0000256" key="2">
    <source>
        <dbReference type="ARBA" id="ARBA00022771"/>
    </source>
</evidence>
<dbReference type="GO" id="GO:0008270">
    <property type="term" value="F:zinc ion binding"/>
    <property type="evidence" value="ECO:0007669"/>
    <property type="project" value="UniProtKB-KW"/>
</dbReference>
<dbReference type="PANTHER" id="PTHR40389">
    <property type="entry name" value="ENDOGENOUS RETROVIRUS GROUP K MEMBER 24 GAG POLYPROTEIN-RELATED"/>
    <property type="match status" value="1"/>
</dbReference>
<dbReference type="EMBL" id="QRBI01000146">
    <property type="protein sequence ID" value="RMB99818.1"/>
    <property type="molecule type" value="Genomic_DNA"/>
</dbReference>
<dbReference type="InterPro" id="IPR036875">
    <property type="entry name" value="Znf_CCHC_sf"/>
</dbReference>
<feature type="region of interest" description="Disordered" evidence="5">
    <location>
        <begin position="537"/>
        <end position="570"/>
    </location>
</feature>
<evidence type="ECO:0000256" key="4">
    <source>
        <dbReference type="PROSITE-ProRule" id="PRU00047"/>
    </source>
</evidence>
<gene>
    <name evidence="7" type="ORF">DUI87_23595</name>
</gene>
<dbReference type="Pfam" id="PF00607">
    <property type="entry name" value="Gag_p24"/>
    <property type="match status" value="1"/>
</dbReference>
<dbReference type="Pfam" id="PF19317">
    <property type="entry name" value="Gag_p24_C"/>
    <property type="match status" value="1"/>
</dbReference>
<dbReference type="STRING" id="333673.A0A3M0JG38"/>
<dbReference type="InterPro" id="IPR008916">
    <property type="entry name" value="Retrov_capsid_C"/>
</dbReference>
<accession>A0A3M0JG38</accession>
<dbReference type="InterPro" id="IPR001878">
    <property type="entry name" value="Znf_CCHC"/>
</dbReference>
<reference evidence="7 8" key="1">
    <citation type="submission" date="2018-07" db="EMBL/GenBank/DDBJ databases">
        <title>A high quality draft genome assembly of the barn swallow (H. rustica rustica).</title>
        <authorList>
            <person name="Formenti G."/>
            <person name="Chiara M."/>
            <person name="Poveda L."/>
            <person name="Francoijs K.-J."/>
            <person name="Bonisoli-Alquati A."/>
            <person name="Canova L."/>
            <person name="Gianfranceschi L."/>
            <person name="Horner D.S."/>
            <person name="Saino N."/>
        </authorList>
    </citation>
    <scope>NUCLEOTIDE SEQUENCE [LARGE SCALE GENOMIC DNA]</scope>
    <source>
        <strain evidence="7">Chelidonia</strain>
        <tissue evidence="7">Blood</tissue>
    </source>
</reference>
<dbReference type="Gene3D" id="1.10.1200.30">
    <property type="match status" value="1"/>
</dbReference>
<evidence type="ECO:0000256" key="5">
    <source>
        <dbReference type="SAM" id="MobiDB-lite"/>
    </source>
</evidence>
<dbReference type="InterPro" id="IPR045345">
    <property type="entry name" value="Gag_p24_C"/>
</dbReference>
<dbReference type="GO" id="GO:0003676">
    <property type="term" value="F:nucleic acid binding"/>
    <property type="evidence" value="ECO:0007669"/>
    <property type="project" value="InterPro"/>
</dbReference>
<evidence type="ECO:0000259" key="6">
    <source>
        <dbReference type="PROSITE" id="PS50158"/>
    </source>
</evidence>
<keyword evidence="3" id="KW-0862">Zinc</keyword>
<dbReference type="AlphaFoldDB" id="A0A3M0JG38"/>
<sequence length="570" mass="62170">MDRQASYDLFTAFLQKRQIKGLNLGKELPELLEYGYSQGVFINPHTVHELVEWRRFGDKLWELTLDDDKTAKKMSKLWRVVHNELLLCQAEKRAAREVVSAQEKNKDYNPFLGTSTPNPPVFTTIHLPASAPPLAEVESRQGANNIREPPRSPGNAAPILPQVAMFPDSQEPIPGAESDLAGAMARERREVWAALARQGAEQTDKDMLEAASDCLAFPVTFTPNPAGGLQATVTVLDWKMLAQLRSTVGQYGVTSEPAKQMLEYLFNAHVLLPADIKGIARLIFMQHQHLLFTAHWQAEAQASAAVQRGQGDPLQGITLDELLGLGPYQRMEAQALMGPDKCREAMAVARRAIDKVKAPGGLPIYMGIKQGREETLGSFVDKVAEAIDRAGVQDYMKGALLKQCVLQNSNSHTRSMINTMAGDWSIADLLEKAATVPSGTQAFLVDAIKQLGLGLQEQAKASQTQVMAALAPLQVATASTGPRTPPSGARMKCFRCGSSGHIRRECNAAGVWCAKCRVDTHNTSACRWRSGNLRSSVNSRRAGTQVAAAMPTSNCDQPPAGASAWTWQPQ</sequence>
<protein>
    <recommendedName>
        <fullName evidence="6">CCHC-type domain-containing protein</fullName>
    </recommendedName>
</protein>
<dbReference type="InterPro" id="IPR008919">
    <property type="entry name" value="Retrov_capsid_N"/>
</dbReference>
<evidence type="ECO:0000256" key="3">
    <source>
        <dbReference type="ARBA" id="ARBA00022833"/>
    </source>
</evidence>
<dbReference type="SMART" id="SM00343">
    <property type="entry name" value="ZnF_C2HC"/>
    <property type="match status" value="1"/>
</dbReference>
<keyword evidence="2 4" id="KW-0863">Zinc-finger</keyword>